<dbReference type="EMBL" id="CP124755">
    <property type="protein sequence ID" value="WGZ91844.1"/>
    <property type="molecule type" value="Genomic_DNA"/>
</dbReference>
<evidence type="ECO:0000256" key="2">
    <source>
        <dbReference type="SAM" id="MobiDB-lite"/>
    </source>
</evidence>
<dbReference type="Proteomes" id="UP001300672">
    <property type="component" value="Chromosome"/>
</dbReference>
<dbReference type="PROSITE" id="PS51257">
    <property type="entry name" value="PROKAR_LIPOPROTEIN"/>
    <property type="match status" value="1"/>
</dbReference>
<keyword evidence="3" id="KW-0732">Signal</keyword>
<dbReference type="InterPro" id="IPR011757">
    <property type="entry name" value="Lytic_transglycosylase_MltB"/>
</dbReference>
<dbReference type="GO" id="GO:0009253">
    <property type="term" value="P:peptidoglycan catabolic process"/>
    <property type="evidence" value="ECO:0007669"/>
    <property type="project" value="TreeGrafter"/>
</dbReference>
<dbReference type="GO" id="GO:0008933">
    <property type="term" value="F:peptidoglycan lytic transglycosylase activity"/>
    <property type="evidence" value="ECO:0007669"/>
    <property type="project" value="TreeGrafter"/>
</dbReference>
<dbReference type="Gene3D" id="1.10.530.10">
    <property type="match status" value="1"/>
</dbReference>
<evidence type="ECO:0000259" key="4">
    <source>
        <dbReference type="Pfam" id="PF13406"/>
    </source>
</evidence>
<feature type="domain" description="Transglycosylase SLT" evidence="4">
    <location>
        <begin position="102"/>
        <end position="394"/>
    </location>
</feature>
<accession>A0AA95KFN2</accession>
<dbReference type="InterPro" id="IPR043426">
    <property type="entry name" value="MltB-like"/>
</dbReference>
<feature type="region of interest" description="Disordered" evidence="2">
    <location>
        <begin position="27"/>
        <end position="91"/>
    </location>
</feature>
<dbReference type="InterPro" id="IPR031304">
    <property type="entry name" value="SLT_2"/>
</dbReference>
<evidence type="ECO:0000256" key="1">
    <source>
        <dbReference type="PIRSR" id="PIRSR611757-1"/>
    </source>
</evidence>
<evidence type="ECO:0000313" key="5">
    <source>
        <dbReference type="EMBL" id="WGZ91844.1"/>
    </source>
</evidence>
<protein>
    <submittedName>
        <fullName evidence="5">Lytic murein transglycosylase B</fullName>
    </submittedName>
</protein>
<dbReference type="PANTHER" id="PTHR30163:SF9">
    <property type="entry name" value="MEMBRANE-BOUND LYTIC MUREIN TRANSGLYCOSYLASE B"/>
    <property type="match status" value="1"/>
</dbReference>
<dbReference type="Pfam" id="PF13406">
    <property type="entry name" value="SLT_2"/>
    <property type="match status" value="1"/>
</dbReference>
<feature type="compositionally biased region" description="Polar residues" evidence="2">
    <location>
        <begin position="27"/>
        <end position="76"/>
    </location>
</feature>
<gene>
    <name evidence="5" type="primary">mltB</name>
    <name evidence="5" type="ORF">QJT80_05030</name>
</gene>
<feature type="chain" id="PRO_5041730643" evidence="3">
    <location>
        <begin position="27"/>
        <end position="402"/>
    </location>
</feature>
<dbReference type="InterPro" id="IPR023346">
    <property type="entry name" value="Lysozyme-like_dom_sf"/>
</dbReference>
<dbReference type="AlphaFoldDB" id="A0AA95KFN2"/>
<dbReference type="NCBIfam" id="TIGR02282">
    <property type="entry name" value="MltB"/>
    <property type="match status" value="1"/>
</dbReference>
<reference evidence="5" key="2">
    <citation type="submission" date="2023-04" db="EMBL/GenBank/DDBJ databases">
        <authorList>
            <person name="Beletskiy A.V."/>
            <person name="Mardanov A.V."/>
            <person name="Ravin N.V."/>
        </authorList>
    </citation>
    <scope>NUCLEOTIDE SEQUENCE</scope>
    <source>
        <strain evidence="5">GKL-01</strain>
    </source>
</reference>
<dbReference type="FunFam" id="1.10.8.350:FF:000001">
    <property type="entry name" value="Lytic murein transglycosylase B"/>
    <property type="match status" value="1"/>
</dbReference>
<reference evidence="5" key="1">
    <citation type="journal article" date="2023" name="Int. J. Mol. Sci.">
        <title>Metagenomics Revealed a New Genus 'Candidatus Thiocaldithrix dubininis' gen. nov., sp. nov. and a New Species 'Candidatus Thiothrix putei' sp. nov. in the Family Thiotrichaceae, Some Members of Which Have Traits of Both Na+- and H+-Motive Energetics.</title>
        <authorList>
            <person name="Ravin N.V."/>
            <person name="Muntyan M.S."/>
            <person name="Smolyakov D.D."/>
            <person name="Rudenko T.S."/>
            <person name="Beletsky A.V."/>
            <person name="Mardanov A.V."/>
            <person name="Grabovich M.Y."/>
        </authorList>
    </citation>
    <scope>NUCLEOTIDE SEQUENCE</scope>
    <source>
        <strain evidence="5">GKL-01</strain>
    </source>
</reference>
<dbReference type="CDD" id="cd13399">
    <property type="entry name" value="Slt35-like"/>
    <property type="match status" value="1"/>
</dbReference>
<feature type="active site" evidence="1">
    <location>
        <position position="197"/>
    </location>
</feature>
<proteinExistence type="predicted"/>
<dbReference type="SUPFAM" id="SSF53955">
    <property type="entry name" value="Lysozyme-like"/>
    <property type="match status" value="1"/>
</dbReference>
<organism evidence="5">
    <name type="scientific">Candidatus Thiocaldithrix dubininis</name>
    <dbReference type="NCBI Taxonomy" id="3080823"/>
    <lineage>
        <taxon>Bacteria</taxon>
        <taxon>Pseudomonadati</taxon>
        <taxon>Pseudomonadota</taxon>
        <taxon>Gammaproteobacteria</taxon>
        <taxon>Thiotrichales</taxon>
        <taxon>Thiotrichaceae</taxon>
        <taxon>Candidatus Thiocaldithrix</taxon>
    </lineage>
</organism>
<dbReference type="PANTHER" id="PTHR30163">
    <property type="entry name" value="MEMBRANE-BOUND LYTIC MUREIN TRANSGLYCOSYLASE B"/>
    <property type="match status" value="1"/>
</dbReference>
<sequence length="402" mass="43930">MHLLRNVLTYSAVATLALTLAACSSAPQTTSEEGSSPSARPTPKSQGSGRAQGYGQINQQPTQPRVQRGGSNETPKNVNYGGRGNGNYSAQQLSGDFAGNPQLLAFIERMTRNGFSREYLYGVFSQVRNRDAVARLWASPASDANPGGWLAYRAKFVNPANIQRGAEFWRQYSGPLQRAQQTYGVPAEYIVGIMGVETRWGRIIGKHRVIDALTTSALTNQRRSAFFFDELANYMQMTRSERMDPLEPVGSYAGAMGYGQFMPSSFHSYAVDFDGDGIRDLWNPVDAIGSIANYFHKNGWVAGTEVAVPAQVSTDAYASLPDGFKVKYSLGQLAQYGITPAAGRGNTGGRTCLVCLSQVPGGQKEPWIGYQNFYAITRYNRSNYYAMAVHQLAEAVRAQVGR</sequence>
<dbReference type="Gene3D" id="1.10.8.350">
    <property type="entry name" value="Bacterial muramidase"/>
    <property type="match status" value="1"/>
</dbReference>
<name>A0AA95KFN2_9GAMM</name>
<dbReference type="KEGG" id="tdu:QJT80_05030"/>
<evidence type="ECO:0000256" key="3">
    <source>
        <dbReference type="SAM" id="SignalP"/>
    </source>
</evidence>
<feature type="signal peptide" evidence="3">
    <location>
        <begin position="1"/>
        <end position="26"/>
    </location>
</feature>